<name>A0AAU8JR43_9ACTN</name>
<dbReference type="InterPro" id="IPR000182">
    <property type="entry name" value="GNAT_dom"/>
</dbReference>
<keyword evidence="1 5" id="KW-0808">Transferase</keyword>
<evidence type="ECO:0000256" key="2">
    <source>
        <dbReference type="ARBA" id="ARBA00023315"/>
    </source>
</evidence>
<dbReference type="GO" id="GO:0016747">
    <property type="term" value="F:acyltransferase activity, transferring groups other than amino-acyl groups"/>
    <property type="evidence" value="ECO:0007669"/>
    <property type="project" value="InterPro"/>
</dbReference>
<dbReference type="InterPro" id="IPR051531">
    <property type="entry name" value="N-acetyltransferase"/>
</dbReference>
<dbReference type="Pfam" id="PF13302">
    <property type="entry name" value="Acetyltransf_3"/>
    <property type="match status" value="1"/>
</dbReference>
<protein>
    <submittedName>
        <fullName evidence="5">GNAT family protein</fullName>
        <ecNumber evidence="5">2.-.-.-</ecNumber>
    </submittedName>
</protein>
<dbReference type="Gene3D" id="3.40.630.30">
    <property type="match status" value="1"/>
</dbReference>
<accession>A0AAU8JR43</accession>
<keyword evidence="2" id="KW-0012">Acyltransferase</keyword>
<dbReference type="KEGG" id="kcm:ABWK59_01980"/>
<reference evidence="5" key="1">
    <citation type="submission" date="2024-06" db="EMBL/GenBank/DDBJ databases">
        <title>The genome sequences of Kitasatospora sp. strain HUAS MG31.</title>
        <authorList>
            <person name="Mo P."/>
        </authorList>
    </citation>
    <scope>NUCLEOTIDE SEQUENCE</scope>
    <source>
        <strain evidence="5">HUAS MG31</strain>
    </source>
</reference>
<dbReference type="InterPro" id="IPR016181">
    <property type="entry name" value="Acyl_CoA_acyltransferase"/>
</dbReference>
<sequence length="176" mass="19668">MSDARSVVLRPTAESDLPALERFLLDPATVGSFQWYGWSDPGRWRRRWAENGLLGPDAGQLAVVAEGEELCGFVGWRRAGLVPASPYWNIGAQLFPEACGRGIGTEAQRLLVDYLFAHSPVMRLEADTEDANLAEQRALEKCGFTREGVQRGAVFRDGRWRDVVRYGLLRTDLRTS</sequence>
<dbReference type="EC" id="2.-.-.-" evidence="5"/>
<evidence type="ECO:0000259" key="4">
    <source>
        <dbReference type="PROSITE" id="PS51186"/>
    </source>
</evidence>
<dbReference type="SUPFAM" id="SSF55729">
    <property type="entry name" value="Acyl-CoA N-acyltransferases (Nat)"/>
    <property type="match status" value="1"/>
</dbReference>
<comment type="similarity">
    <text evidence="3">Belongs to the acetyltransferase family. RimJ subfamily.</text>
</comment>
<gene>
    <name evidence="5" type="ORF">ABWK59_01980</name>
</gene>
<evidence type="ECO:0000256" key="1">
    <source>
        <dbReference type="ARBA" id="ARBA00022679"/>
    </source>
</evidence>
<dbReference type="PROSITE" id="PS51186">
    <property type="entry name" value="GNAT"/>
    <property type="match status" value="1"/>
</dbReference>
<organism evidence="5">
    <name type="scientific">Kitasatospora camelliae</name>
    <dbReference type="NCBI Taxonomy" id="3156397"/>
    <lineage>
        <taxon>Bacteria</taxon>
        <taxon>Bacillati</taxon>
        <taxon>Actinomycetota</taxon>
        <taxon>Actinomycetes</taxon>
        <taxon>Kitasatosporales</taxon>
        <taxon>Streptomycetaceae</taxon>
        <taxon>Kitasatospora</taxon>
    </lineage>
</organism>
<dbReference type="AlphaFoldDB" id="A0AAU8JR43"/>
<dbReference type="EMBL" id="CP159872">
    <property type="protein sequence ID" value="XCM77789.1"/>
    <property type="molecule type" value="Genomic_DNA"/>
</dbReference>
<feature type="domain" description="N-acetyltransferase" evidence="4">
    <location>
        <begin position="7"/>
        <end position="171"/>
    </location>
</feature>
<dbReference type="PANTHER" id="PTHR43792:SF8">
    <property type="entry name" value="[RIBOSOMAL PROTEIN US5]-ALANINE N-ACETYLTRANSFERASE"/>
    <property type="match status" value="1"/>
</dbReference>
<dbReference type="PANTHER" id="PTHR43792">
    <property type="entry name" value="GNAT FAMILY, PUTATIVE (AFU_ORTHOLOGUE AFUA_3G00765)-RELATED-RELATED"/>
    <property type="match status" value="1"/>
</dbReference>
<proteinExistence type="inferred from homology"/>
<evidence type="ECO:0000313" key="5">
    <source>
        <dbReference type="EMBL" id="XCM77789.1"/>
    </source>
</evidence>
<dbReference type="RefSeq" id="WP_354637489.1">
    <property type="nucleotide sequence ID" value="NZ_CP159872.1"/>
</dbReference>
<evidence type="ECO:0000256" key="3">
    <source>
        <dbReference type="ARBA" id="ARBA00038502"/>
    </source>
</evidence>